<evidence type="ECO:0000313" key="8">
    <source>
        <dbReference type="EMBL" id="KAA3453919.1"/>
    </source>
</evidence>
<dbReference type="PANTHER" id="PTHR31326">
    <property type="entry name" value="PROTEIN CLT2, CHLOROPLASTIC"/>
    <property type="match status" value="1"/>
</dbReference>
<reference evidence="8" key="1">
    <citation type="submission" date="2019-08" db="EMBL/GenBank/DDBJ databases">
        <authorList>
            <person name="Liu F."/>
        </authorList>
    </citation>
    <scope>NUCLEOTIDE SEQUENCE [LARGE SCALE GENOMIC DNA]</scope>
    <source>
        <strain evidence="8">PA1801</strain>
        <tissue evidence="8">Leaf</tissue>
    </source>
</reference>
<keyword evidence="6 7" id="KW-0472">Membrane</keyword>
<dbReference type="GO" id="GO:0016020">
    <property type="term" value="C:membrane"/>
    <property type="evidence" value="ECO:0007669"/>
    <property type="project" value="UniProtKB-SubCell"/>
</dbReference>
<keyword evidence="3" id="KW-0813">Transport</keyword>
<feature type="transmembrane region" description="Helical" evidence="7">
    <location>
        <begin position="84"/>
        <end position="103"/>
    </location>
</feature>
<keyword evidence="4 7" id="KW-0812">Transmembrane</keyword>
<dbReference type="Pfam" id="PF08627">
    <property type="entry name" value="CRT-like"/>
    <property type="match status" value="1"/>
</dbReference>
<dbReference type="InterPro" id="IPR013936">
    <property type="entry name" value="CRT-like"/>
</dbReference>
<dbReference type="OrthoDB" id="416555at2759"/>
<evidence type="ECO:0000256" key="2">
    <source>
        <dbReference type="ARBA" id="ARBA00006690"/>
    </source>
</evidence>
<dbReference type="SUPFAM" id="SSF103481">
    <property type="entry name" value="Multidrug resistance efflux transporter EmrE"/>
    <property type="match status" value="1"/>
</dbReference>
<evidence type="ECO:0000256" key="5">
    <source>
        <dbReference type="ARBA" id="ARBA00022989"/>
    </source>
</evidence>
<evidence type="ECO:0000256" key="6">
    <source>
        <dbReference type="ARBA" id="ARBA00023136"/>
    </source>
</evidence>
<feature type="transmembrane region" description="Helical" evidence="7">
    <location>
        <begin position="237"/>
        <end position="256"/>
    </location>
</feature>
<name>A0A5B6U7R9_9ROSI</name>
<evidence type="ECO:0000256" key="1">
    <source>
        <dbReference type="ARBA" id="ARBA00004141"/>
    </source>
</evidence>
<comment type="similarity">
    <text evidence="2">Belongs to the CRT-like transporter family.</text>
</comment>
<dbReference type="Proteomes" id="UP000325315">
    <property type="component" value="Unassembled WGS sequence"/>
</dbReference>
<feature type="transmembrane region" description="Helical" evidence="7">
    <location>
        <begin position="288"/>
        <end position="307"/>
    </location>
</feature>
<feature type="transmembrane region" description="Helical" evidence="7">
    <location>
        <begin position="362"/>
        <end position="387"/>
    </location>
</feature>
<feature type="transmembrane region" description="Helical" evidence="7">
    <location>
        <begin position="182"/>
        <end position="200"/>
    </location>
</feature>
<gene>
    <name evidence="8" type="ORF">EPI10_009901</name>
</gene>
<dbReference type="AlphaFoldDB" id="A0A5B6U7R9"/>
<accession>A0A5B6U7R9</accession>
<evidence type="ECO:0000256" key="4">
    <source>
        <dbReference type="ARBA" id="ARBA00022692"/>
    </source>
</evidence>
<evidence type="ECO:0000313" key="9">
    <source>
        <dbReference type="Proteomes" id="UP000325315"/>
    </source>
</evidence>
<feature type="transmembrane region" description="Helical" evidence="7">
    <location>
        <begin position="399"/>
        <end position="420"/>
    </location>
</feature>
<proteinExistence type="inferred from homology"/>
<keyword evidence="5 7" id="KW-1133">Transmembrane helix</keyword>
<evidence type="ECO:0000256" key="7">
    <source>
        <dbReference type="SAM" id="Phobius"/>
    </source>
</evidence>
<keyword evidence="9" id="KW-1185">Reference proteome</keyword>
<comment type="caution">
    <text evidence="8">The sequence shown here is derived from an EMBL/GenBank/DDBJ whole genome shotgun (WGS) entry which is preliminary data.</text>
</comment>
<dbReference type="EMBL" id="SMMG02000013">
    <property type="protein sequence ID" value="KAA3453919.1"/>
    <property type="molecule type" value="Genomic_DNA"/>
</dbReference>
<protein>
    <submittedName>
        <fullName evidence="8">Protein CLT2, chloroplastic-like isoform X1</fullName>
    </submittedName>
</protein>
<dbReference type="InterPro" id="IPR037185">
    <property type="entry name" value="EmrE-like"/>
</dbReference>
<feature type="transmembrane region" description="Helical" evidence="7">
    <location>
        <begin position="327"/>
        <end position="350"/>
    </location>
</feature>
<dbReference type="PANTHER" id="PTHR31326:SF1">
    <property type="entry name" value="PROTEIN CLT2, CHLOROPLASTIC"/>
    <property type="match status" value="1"/>
</dbReference>
<comment type="subcellular location">
    <subcellularLocation>
        <location evidence="1">Membrane</location>
        <topology evidence="1">Multi-pass membrane protein</topology>
    </subcellularLocation>
</comment>
<feature type="transmembrane region" description="Helical" evidence="7">
    <location>
        <begin position="156"/>
        <end position="176"/>
    </location>
</feature>
<organism evidence="8 9">
    <name type="scientific">Gossypium australe</name>
    <dbReference type="NCBI Taxonomy" id="47621"/>
    <lineage>
        <taxon>Eukaryota</taxon>
        <taxon>Viridiplantae</taxon>
        <taxon>Streptophyta</taxon>
        <taxon>Embryophyta</taxon>
        <taxon>Tracheophyta</taxon>
        <taxon>Spermatophyta</taxon>
        <taxon>Magnoliopsida</taxon>
        <taxon>eudicotyledons</taxon>
        <taxon>Gunneridae</taxon>
        <taxon>Pentapetalae</taxon>
        <taxon>rosids</taxon>
        <taxon>malvids</taxon>
        <taxon>Malvales</taxon>
        <taxon>Malvaceae</taxon>
        <taxon>Malvoideae</taxon>
        <taxon>Gossypium</taxon>
    </lineage>
</organism>
<feature type="transmembrane region" description="Helical" evidence="7">
    <location>
        <begin position="207"/>
        <end position="225"/>
    </location>
</feature>
<evidence type="ECO:0000256" key="3">
    <source>
        <dbReference type="ARBA" id="ARBA00022448"/>
    </source>
</evidence>
<feature type="transmembrane region" description="Helical" evidence="7">
    <location>
        <begin position="115"/>
        <end position="135"/>
    </location>
</feature>
<sequence>MSFPLTSSFHSLPSHFAASFLVNSNSAKLQSPILMSLPQNPSSFPLHISRSFTRAPANSSAVFRPNLRVRASSKTPNQATDAKLIAISSAVTITFAVANRVLYKLALVPMKEYPFFLAQFTTFGYVAIYFSILFLRYRAGIVANEMLSLPKSRFAAIGMLEALGVASGMASAAMLPGPAIPILNQTFLVWQLLFSAVLLGRRYSFNQIAGCLLVAVGVIVAVTSGSETSQVLSGIKLMWPGVMIASAAFQAGASIIKVKAIPICHEFYGIEFVFIDAAKRLHGKSLDIFVVNSFGSGFQALFVLLLLPLLSNLKGIPFLELPSYLKSGAACFLNLGGCEGAPLLPLLYIVTNMAFNISVLNLLKVSSAIVASLTVTLSVPLSIYILSLPLPYLPNGASLSPFFLFGSLILMSGLVLYNIAQPSKAGSKWD</sequence>